<accession>A2D7Z6</accession>
<dbReference type="Proteomes" id="UP000001542">
    <property type="component" value="Unassembled WGS sequence"/>
</dbReference>
<dbReference type="OMA" id="SEIEEFH"/>
<dbReference type="SMR" id="A2D7Z6"/>
<proteinExistence type="inferred from homology"/>
<reference evidence="7" key="1">
    <citation type="submission" date="2006-10" db="EMBL/GenBank/DDBJ databases">
        <authorList>
            <person name="Amadeo P."/>
            <person name="Zhao Q."/>
            <person name="Wortman J."/>
            <person name="Fraser-Liggett C."/>
            <person name="Carlton J."/>
        </authorList>
    </citation>
    <scope>NUCLEOTIDE SEQUENCE</scope>
    <source>
        <strain evidence="7">G3</strain>
    </source>
</reference>
<dbReference type="InParanoid" id="A2D7Z6"/>
<name>A2D7Z6_TRIV3</name>
<dbReference type="GO" id="GO:0030833">
    <property type="term" value="P:regulation of actin filament polymerization"/>
    <property type="evidence" value="ECO:0007669"/>
    <property type="project" value="InterPro"/>
</dbReference>
<protein>
    <recommendedName>
        <fullName evidence="6">Actin-related protein 2/3 complex subunit 3</fullName>
    </recommendedName>
</protein>
<evidence type="ECO:0000256" key="3">
    <source>
        <dbReference type="ARBA" id="ARBA00022490"/>
    </source>
</evidence>
<sequence length="180" mass="20586">MSGYPTEANPNSKISAFGTVNAQMISGLPILQLRDTVKTNNGPQFDIVDEAIYHFRTNIFMRDFPAKTGADRLIIYLTFYGMKCLKFIAKNKTNKQKCQLELDGWNLKPFPIPGEGGFIIDSYVTAPADNQKTQLREYFKKLRIEMGNRLLARIFSLGPEADKWWVCFANKKFLDKEMAN</sequence>
<dbReference type="STRING" id="5722.A2D7Z6"/>
<dbReference type="PIRSF" id="PIRSF016315">
    <property type="entry name" value="ARP2/3_P21-Arc"/>
    <property type="match status" value="1"/>
</dbReference>
<evidence type="ECO:0000256" key="6">
    <source>
        <dbReference type="PIRNR" id="PIRNR016315"/>
    </source>
</evidence>
<comment type="subunit">
    <text evidence="6">Component of the Arp2/3 complex.</text>
</comment>
<dbReference type="AlphaFoldDB" id="A2D7Z6"/>
<dbReference type="SUPFAM" id="SSF69060">
    <property type="entry name" value="Arp2/3 complex 21 kDa subunit ARPC3"/>
    <property type="match status" value="1"/>
</dbReference>
<organism evidence="7 8">
    <name type="scientific">Trichomonas vaginalis (strain ATCC PRA-98 / G3)</name>
    <dbReference type="NCBI Taxonomy" id="412133"/>
    <lineage>
        <taxon>Eukaryota</taxon>
        <taxon>Metamonada</taxon>
        <taxon>Parabasalia</taxon>
        <taxon>Trichomonadida</taxon>
        <taxon>Trichomonadidae</taxon>
        <taxon>Trichomonas</taxon>
    </lineage>
</organism>
<comment type="similarity">
    <text evidence="2 6">Belongs to the ARPC3 family.</text>
</comment>
<dbReference type="Pfam" id="PF04062">
    <property type="entry name" value="P21-Arc"/>
    <property type="match status" value="1"/>
</dbReference>
<dbReference type="GO" id="GO:0003779">
    <property type="term" value="F:actin binding"/>
    <property type="evidence" value="ECO:0007669"/>
    <property type="project" value="UniProtKB-KW"/>
</dbReference>
<dbReference type="EMBL" id="DS113178">
    <property type="protein sequence ID" value="EAY23429.1"/>
    <property type="molecule type" value="Genomic_DNA"/>
</dbReference>
<evidence type="ECO:0000313" key="7">
    <source>
        <dbReference type="EMBL" id="EAY23429.1"/>
    </source>
</evidence>
<dbReference type="KEGG" id="tva:5468994"/>
<dbReference type="RefSeq" id="XP_001584415.1">
    <property type="nucleotide sequence ID" value="XM_001584365.1"/>
</dbReference>
<dbReference type="VEuPathDB" id="TrichDB:TVAGG3_1045580"/>
<dbReference type="FunFam" id="1.10.1760.10:FF:000005">
    <property type="entry name" value="Actin-related protein 2/3 complex subunit 3"/>
    <property type="match status" value="1"/>
</dbReference>
<evidence type="ECO:0000256" key="4">
    <source>
        <dbReference type="ARBA" id="ARBA00023203"/>
    </source>
</evidence>
<dbReference type="InterPro" id="IPR036753">
    <property type="entry name" value="ARPC3_sf"/>
</dbReference>
<reference evidence="7" key="2">
    <citation type="journal article" date="2007" name="Science">
        <title>Draft genome sequence of the sexually transmitted pathogen Trichomonas vaginalis.</title>
        <authorList>
            <person name="Carlton J.M."/>
            <person name="Hirt R.P."/>
            <person name="Silva J.C."/>
            <person name="Delcher A.L."/>
            <person name="Schatz M."/>
            <person name="Zhao Q."/>
            <person name="Wortman J.R."/>
            <person name="Bidwell S.L."/>
            <person name="Alsmark U.C.M."/>
            <person name="Besteiro S."/>
            <person name="Sicheritz-Ponten T."/>
            <person name="Noel C.J."/>
            <person name="Dacks J.B."/>
            <person name="Foster P.G."/>
            <person name="Simillion C."/>
            <person name="Van de Peer Y."/>
            <person name="Miranda-Saavedra D."/>
            <person name="Barton G.J."/>
            <person name="Westrop G.D."/>
            <person name="Mueller S."/>
            <person name="Dessi D."/>
            <person name="Fiori P.L."/>
            <person name="Ren Q."/>
            <person name="Paulsen I."/>
            <person name="Zhang H."/>
            <person name="Bastida-Corcuera F.D."/>
            <person name="Simoes-Barbosa A."/>
            <person name="Brown M.T."/>
            <person name="Hayes R.D."/>
            <person name="Mukherjee M."/>
            <person name="Okumura C.Y."/>
            <person name="Schneider R."/>
            <person name="Smith A.J."/>
            <person name="Vanacova S."/>
            <person name="Villalvazo M."/>
            <person name="Haas B.J."/>
            <person name="Pertea M."/>
            <person name="Feldblyum T.V."/>
            <person name="Utterback T.R."/>
            <person name="Shu C.L."/>
            <person name="Osoegawa K."/>
            <person name="de Jong P.J."/>
            <person name="Hrdy I."/>
            <person name="Horvathova L."/>
            <person name="Zubacova Z."/>
            <person name="Dolezal P."/>
            <person name="Malik S.B."/>
            <person name="Logsdon J.M. Jr."/>
            <person name="Henze K."/>
            <person name="Gupta A."/>
            <person name="Wang C.C."/>
            <person name="Dunne R.L."/>
            <person name="Upcroft J.A."/>
            <person name="Upcroft P."/>
            <person name="White O."/>
            <person name="Salzberg S.L."/>
            <person name="Tang P."/>
            <person name="Chiu C.-H."/>
            <person name="Lee Y.-S."/>
            <person name="Embley T.M."/>
            <person name="Coombs G.H."/>
            <person name="Mottram J.C."/>
            <person name="Tachezy J."/>
            <person name="Fraser-Liggett C.M."/>
            <person name="Johnson P.J."/>
        </authorList>
    </citation>
    <scope>NUCLEOTIDE SEQUENCE [LARGE SCALE GENOMIC DNA]</scope>
    <source>
        <strain evidence="7">G3</strain>
    </source>
</reference>
<gene>
    <name evidence="7" type="ORF">TVAG_070930</name>
</gene>
<evidence type="ECO:0000256" key="5">
    <source>
        <dbReference type="ARBA" id="ARBA00023212"/>
    </source>
</evidence>
<dbReference type="VEuPathDB" id="TrichDB:TVAG_070930"/>
<dbReference type="OrthoDB" id="200404at2759"/>
<evidence type="ECO:0000256" key="1">
    <source>
        <dbReference type="ARBA" id="ARBA00004245"/>
    </source>
</evidence>
<comment type="function">
    <text evidence="6">Functions as component of the Arp2/3 complex which is involved in regulation of actin polymerization and together with an activating nucleation-promoting factor (NPF) mediates the formation of branched actin networks.</text>
</comment>
<dbReference type="FunCoup" id="A2D7Z6">
    <property type="interactions" value="288"/>
</dbReference>
<comment type="subcellular location">
    <subcellularLocation>
        <location evidence="1 6">Cytoplasm</location>
        <location evidence="1 6">Cytoskeleton</location>
    </subcellularLocation>
</comment>
<evidence type="ECO:0000256" key="2">
    <source>
        <dbReference type="ARBA" id="ARBA00010856"/>
    </source>
</evidence>
<keyword evidence="4 6" id="KW-0009">Actin-binding</keyword>
<dbReference type="InterPro" id="IPR007204">
    <property type="entry name" value="ARPC3"/>
</dbReference>
<dbReference type="GO" id="GO:0034314">
    <property type="term" value="P:Arp2/3 complex-mediated actin nucleation"/>
    <property type="evidence" value="ECO:0000318"/>
    <property type="project" value="GO_Central"/>
</dbReference>
<dbReference type="PANTHER" id="PTHR12391">
    <property type="entry name" value="ARP2/3 COMPLEX 21 KD SUBUNIT"/>
    <property type="match status" value="1"/>
</dbReference>
<dbReference type="eggNOG" id="KOG3155">
    <property type="taxonomic scope" value="Eukaryota"/>
</dbReference>
<keyword evidence="5 6" id="KW-0206">Cytoskeleton</keyword>
<dbReference type="Gene3D" id="1.10.1760.10">
    <property type="entry name" value="Actin-related protein 2/3 complex subunit 3"/>
    <property type="match status" value="1"/>
</dbReference>
<evidence type="ECO:0000313" key="8">
    <source>
        <dbReference type="Proteomes" id="UP000001542"/>
    </source>
</evidence>
<keyword evidence="3 6" id="KW-0963">Cytoplasm</keyword>
<dbReference type="GO" id="GO:0005885">
    <property type="term" value="C:Arp2/3 protein complex"/>
    <property type="evidence" value="ECO:0000318"/>
    <property type="project" value="GO_Central"/>
</dbReference>
<keyword evidence="8" id="KW-1185">Reference proteome</keyword>